<keyword evidence="3" id="KW-0479">Metal-binding</keyword>
<dbReference type="InterPro" id="IPR037518">
    <property type="entry name" value="MPN"/>
</dbReference>
<dbReference type="Gene3D" id="3.40.140.10">
    <property type="entry name" value="Cytidine Deaminase, domain 2"/>
    <property type="match status" value="1"/>
</dbReference>
<evidence type="ECO:0000256" key="4">
    <source>
        <dbReference type="ARBA" id="ARBA00022801"/>
    </source>
</evidence>
<dbReference type="PROSITE" id="PS50249">
    <property type="entry name" value="MPN"/>
    <property type="match status" value="1"/>
</dbReference>
<organism evidence="8 9">
    <name type="scientific">Clostridium tertium</name>
    <dbReference type="NCBI Taxonomy" id="1559"/>
    <lineage>
        <taxon>Bacteria</taxon>
        <taxon>Bacillati</taxon>
        <taxon>Bacillota</taxon>
        <taxon>Clostridia</taxon>
        <taxon>Eubacteriales</taxon>
        <taxon>Clostridiaceae</taxon>
        <taxon>Clostridium</taxon>
    </lineage>
</organism>
<evidence type="ECO:0000259" key="7">
    <source>
        <dbReference type="PROSITE" id="PS50249"/>
    </source>
</evidence>
<keyword evidence="8" id="KW-0614">Plasmid</keyword>
<dbReference type="Proteomes" id="UP001141183">
    <property type="component" value="Unassembled WGS sequence"/>
</dbReference>
<comment type="similarity">
    <text evidence="1">Belongs to the UPF0758 family.</text>
</comment>
<dbReference type="InterPro" id="IPR020891">
    <property type="entry name" value="UPF0758_CS"/>
</dbReference>
<dbReference type="GO" id="GO:0008237">
    <property type="term" value="F:metallopeptidase activity"/>
    <property type="evidence" value="ECO:0007669"/>
    <property type="project" value="UniProtKB-KW"/>
</dbReference>
<dbReference type="NCBIfam" id="TIGR00608">
    <property type="entry name" value="radc"/>
    <property type="match status" value="1"/>
</dbReference>
<keyword evidence="5" id="KW-0862">Zinc</keyword>
<keyword evidence="9" id="KW-1185">Reference proteome</keyword>
<dbReference type="RefSeq" id="WP_272471050.1">
    <property type="nucleotide sequence ID" value="NZ_JAMRYU010000187.1"/>
</dbReference>
<evidence type="ECO:0000256" key="6">
    <source>
        <dbReference type="ARBA" id="ARBA00023049"/>
    </source>
</evidence>
<feature type="domain" description="MPN" evidence="7">
    <location>
        <begin position="23"/>
        <end position="145"/>
    </location>
</feature>
<proteinExistence type="inferred from homology"/>
<name>A0A9X3XNQ2_9CLOT</name>
<evidence type="ECO:0000256" key="5">
    <source>
        <dbReference type="ARBA" id="ARBA00022833"/>
    </source>
</evidence>
<gene>
    <name evidence="8" type="primary">radC</name>
    <name evidence="8" type="ORF">NE398_22375</name>
</gene>
<keyword evidence="6" id="KW-0482">Metalloprotease</keyword>
<dbReference type="PROSITE" id="PS01302">
    <property type="entry name" value="UPF0758"/>
    <property type="match status" value="1"/>
</dbReference>
<geneLocation type="plasmid" evidence="8">
    <name>p3</name>
</geneLocation>
<dbReference type="InterPro" id="IPR001405">
    <property type="entry name" value="UPF0758"/>
</dbReference>
<evidence type="ECO:0000313" key="9">
    <source>
        <dbReference type="Proteomes" id="UP001141183"/>
    </source>
</evidence>
<dbReference type="PANTHER" id="PTHR30471:SF3">
    <property type="entry name" value="UPF0758 PROTEIN YEES-RELATED"/>
    <property type="match status" value="1"/>
</dbReference>
<evidence type="ECO:0000256" key="1">
    <source>
        <dbReference type="ARBA" id="ARBA00010243"/>
    </source>
</evidence>
<dbReference type="InterPro" id="IPR025657">
    <property type="entry name" value="RadC_JAB"/>
</dbReference>
<evidence type="ECO:0000256" key="3">
    <source>
        <dbReference type="ARBA" id="ARBA00022723"/>
    </source>
</evidence>
<dbReference type="GO" id="GO:0006508">
    <property type="term" value="P:proteolysis"/>
    <property type="evidence" value="ECO:0007669"/>
    <property type="project" value="UniProtKB-KW"/>
</dbReference>
<comment type="caution">
    <text evidence="8">The sequence shown here is derived from an EMBL/GenBank/DDBJ whole genome shotgun (WGS) entry which is preliminary data.</text>
</comment>
<dbReference type="Pfam" id="PF04002">
    <property type="entry name" value="RadC"/>
    <property type="match status" value="1"/>
</dbReference>
<dbReference type="CDD" id="cd08071">
    <property type="entry name" value="MPN_DUF2466"/>
    <property type="match status" value="1"/>
</dbReference>
<dbReference type="EMBL" id="JAMRYU010000187">
    <property type="protein sequence ID" value="MDC4242860.1"/>
    <property type="molecule type" value="Genomic_DNA"/>
</dbReference>
<keyword evidence="2" id="KW-0645">Protease</keyword>
<keyword evidence="4" id="KW-0378">Hydrolase</keyword>
<dbReference type="PANTHER" id="PTHR30471">
    <property type="entry name" value="DNA REPAIR PROTEIN RADC"/>
    <property type="match status" value="1"/>
</dbReference>
<protein>
    <submittedName>
        <fullName evidence="8">DNA repair protein RadC</fullName>
    </submittedName>
</protein>
<dbReference type="AlphaFoldDB" id="A0A9X3XNQ2"/>
<dbReference type="GO" id="GO:0046872">
    <property type="term" value="F:metal ion binding"/>
    <property type="evidence" value="ECO:0007669"/>
    <property type="project" value="UniProtKB-KW"/>
</dbReference>
<sequence>MKKIDVVKVYVKKEQSLQIEKDIIKKPEQVFEVVKNFLGEVDREHLIVIVLDVKNKINSISVASVGTLNSSIVHPREVFKTAILANGASIILAHNHPSGDTSPSKDDINITTRIKECGVLMGIELLDHVILGDEKFISLKNEGII</sequence>
<evidence type="ECO:0000256" key="2">
    <source>
        <dbReference type="ARBA" id="ARBA00022670"/>
    </source>
</evidence>
<reference evidence="8" key="1">
    <citation type="submission" date="2022-05" db="EMBL/GenBank/DDBJ databases">
        <title>Draft genome sequence of Clostridium tertium strain CP3 isolated from Peru.</title>
        <authorList>
            <person name="Hurtado R."/>
            <person name="Lima L."/>
            <person name="Sousa T."/>
            <person name="Jaiswal A.K."/>
            <person name="Tiwari S."/>
            <person name="Maturrano L."/>
            <person name="Brenig B."/>
            <person name="Azevedo V."/>
        </authorList>
    </citation>
    <scope>NUCLEOTIDE SEQUENCE</scope>
    <source>
        <strain evidence="8">CP3</strain>
        <plasmid evidence="8">p3</plasmid>
    </source>
</reference>
<evidence type="ECO:0000313" key="8">
    <source>
        <dbReference type="EMBL" id="MDC4242860.1"/>
    </source>
</evidence>
<accession>A0A9X3XNQ2</accession>